<sequence>MNRPRLSGAAGRSSSANSSFTRRGTEEEAAPTNPVNVNVNVNDIPRASIRVANAELNYAIAHMDQADSQNEATDADNPQQQADKATADETSANPNARVPNERLAQIRANFTIQGIRANSRASSTFAAHQRNNERLILFLYDGAGESGVRGEYASMLTDELCHSLDDIKVDPDYTSVIASHRKYNRGKGKKTLQQRKDEYLEGLLRAEILSFLGPPGSTPPRQTDNGIKKGRTYASYRSSMTFLFRRYRYSPPQAYVEDVRGDIDGVTRLSAQAMQAGEGNIWDGDRPLTWALYKYFNTLFLEMGDADGAFASAFSKLTVNLACRGKNTGQICVKQMKWQDDYIEIPFAHSKDSQRADKSIKKLPRSLYCNPLEHDSDVSSALFDYMALNPDVLANPEGSLFSGSVDAQAQRFSKIVTRLKNKHAATIKRVYGFDIEDIGVHSWRKCAHTKLNTGSTAGPSAAAACICGGHSLGANRDVYIAQSQASDNFCGRVLAGLPEHDPSFAVAYPDFIGIDAERSLDDGGVSSNEVAALTARINDKVQLVLYSIFGEEKIHNFLSFVPILRVGLASHLMHREHYMEHLPVNATLKTTPLFTNPLVMELKRFVHIAMPWEDKYKYFKPATGLPPHIIISAYMRGMHEDILAIPSKIEEMLQQRQMAGPLSLAQITESIENGPNMKAMQEDLAFLKNHLLNGNTGISAAVGGGVSLTNRPTPRHNMRLFKQYNHSGKYRRVPSTWKFPTLLLQNMYVYWHCGDEEGGIPPLKYLEHSDIDFISRGKKALSEIKSIMQFIDKQAISAGVTPKDLMTQIEANK</sequence>
<dbReference type="Proteomes" id="UP001530400">
    <property type="component" value="Unassembled WGS sequence"/>
</dbReference>
<protein>
    <submittedName>
        <fullName evidence="2">Uncharacterized protein</fullName>
    </submittedName>
</protein>
<proteinExistence type="predicted"/>
<dbReference type="EMBL" id="JALLPJ020000737">
    <property type="protein sequence ID" value="KAL3784143.1"/>
    <property type="molecule type" value="Genomic_DNA"/>
</dbReference>
<reference evidence="2 3" key="1">
    <citation type="submission" date="2024-10" db="EMBL/GenBank/DDBJ databases">
        <title>Updated reference genomes for cyclostephanoid diatoms.</title>
        <authorList>
            <person name="Roberts W.R."/>
            <person name="Alverson A.J."/>
        </authorList>
    </citation>
    <scope>NUCLEOTIDE SEQUENCE [LARGE SCALE GENOMIC DNA]</scope>
    <source>
        <strain evidence="2 3">AJA010-31</strain>
    </source>
</reference>
<feature type="compositionally biased region" description="Low complexity" evidence="1">
    <location>
        <begin position="7"/>
        <end position="22"/>
    </location>
</feature>
<evidence type="ECO:0000256" key="1">
    <source>
        <dbReference type="SAM" id="MobiDB-lite"/>
    </source>
</evidence>
<dbReference type="AlphaFoldDB" id="A0ABD3P9R2"/>
<feature type="region of interest" description="Disordered" evidence="1">
    <location>
        <begin position="1"/>
        <end position="39"/>
    </location>
</feature>
<name>A0ABD3P9R2_9STRA</name>
<gene>
    <name evidence="2" type="ORF">ACHAWO_006357</name>
</gene>
<keyword evidence="3" id="KW-1185">Reference proteome</keyword>
<organism evidence="2 3">
    <name type="scientific">Cyclotella atomus</name>
    <dbReference type="NCBI Taxonomy" id="382360"/>
    <lineage>
        <taxon>Eukaryota</taxon>
        <taxon>Sar</taxon>
        <taxon>Stramenopiles</taxon>
        <taxon>Ochrophyta</taxon>
        <taxon>Bacillariophyta</taxon>
        <taxon>Coscinodiscophyceae</taxon>
        <taxon>Thalassiosirophycidae</taxon>
        <taxon>Stephanodiscales</taxon>
        <taxon>Stephanodiscaceae</taxon>
        <taxon>Cyclotella</taxon>
    </lineage>
</organism>
<accession>A0ABD3P9R2</accession>
<evidence type="ECO:0000313" key="3">
    <source>
        <dbReference type="Proteomes" id="UP001530400"/>
    </source>
</evidence>
<evidence type="ECO:0000313" key="2">
    <source>
        <dbReference type="EMBL" id="KAL3784143.1"/>
    </source>
</evidence>
<feature type="compositionally biased region" description="Polar residues" evidence="1">
    <location>
        <begin position="67"/>
        <end position="94"/>
    </location>
</feature>
<comment type="caution">
    <text evidence="2">The sequence shown here is derived from an EMBL/GenBank/DDBJ whole genome shotgun (WGS) entry which is preliminary data.</text>
</comment>
<feature type="region of interest" description="Disordered" evidence="1">
    <location>
        <begin position="67"/>
        <end position="100"/>
    </location>
</feature>